<evidence type="ECO:0000313" key="3">
    <source>
        <dbReference type="Proteomes" id="UP000304900"/>
    </source>
</evidence>
<proteinExistence type="predicted"/>
<feature type="domain" description="Cyclic nucleotide-binding" evidence="1">
    <location>
        <begin position="15"/>
        <end position="115"/>
    </location>
</feature>
<gene>
    <name evidence="2" type="ORF">FDK13_23460</name>
</gene>
<dbReference type="Proteomes" id="UP000304900">
    <property type="component" value="Unassembled WGS sequence"/>
</dbReference>
<dbReference type="EMBL" id="SZVO01000012">
    <property type="protein sequence ID" value="TKT89522.1"/>
    <property type="molecule type" value="Genomic_DNA"/>
</dbReference>
<evidence type="ECO:0000259" key="1">
    <source>
        <dbReference type="PROSITE" id="PS50042"/>
    </source>
</evidence>
<dbReference type="OrthoDB" id="1933280at2"/>
<evidence type="ECO:0000313" key="2">
    <source>
        <dbReference type="EMBL" id="TKT89522.1"/>
    </source>
</evidence>
<dbReference type="SUPFAM" id="SSF51206">
    <property type="entry name" value="cAMP-binding domain-like"/>
    <property type="match status" value="1"/>
</dbReference>
<keyword evidence="3" id="KW-1185">Reference proteome</keyword>
<dbReference type="CDD" id="cd00038">
    <property type="entry name" value="CAP_ED"/>
    <property type="match status" value="1"/>
</dbReference>
<dbReference type="AlphaFoldDB" id="A0A4U6CXT1"/>
<sequence>MTDQVSQYIKERIQVSPSELEIILTCFRPYYAKKNEILIHQGQTGQRTFFVGKGCLRIFFNNEQGQDTTRYVAFENNFATGLVSFITGEPSQEFIQAVENSDLLYISQQDFYHLLEIIPSWDKFYRIYLEKAYVNNTNRLMSFVTMNAKERYVLLLEQNPAIVARLPNKLVASYLNISQETLSRLKAKM</sequence>
<reference evidence="2 3" key="1">
    <citation type="submission" date="2019-05" db="EMBL/GenBank/DDBJ databases">
        <title>Dyadobacter AR-3-8 sp. nov., isolated from arctic soil.</title>
        <authorList>
            <person name="Chaudhary D.K."/>
        </authorList>
    </citation>
    <scope>NUCLEOTIDE SEQUENCE [LARGE SCALE GENOMIC DNA]</scope>
    <source>
        <strain evidence="2 3">AR-3-8</strain>
    </source>
</reference>
<protein>
    <submittedName>
        <fullName evidence="2">Cyclic nucleotide-binding domain-containing protein</fullName>
    </submittedName>
</protein>
<accession>A0A4U6CXT1</accession>
<dbReference type="InterPro" id="IPR014710">
    <property type="entry name" value="RmlC-like_jellyroll"/>
</dbReference>
<comment type="caution">
    <text evidence="2">The sequence shown here is derived from an EMBL/GenBank/DDBJ whole genome shotgun (WGS) entry which is preliminary data.</text>
</comment>
<dbReference type="Pfam" id="PF00027">
    <property type="entry name" value="cNMP_binding"/>
    <property type="match status" value="1"/>
</dbReference>
<dbReference type="InterPro" id="IPR000595">
    <property type="entry name" value="cNMP-bd_dom"/>
</dbReference>
<dbReference type="Gene3D" id="2.60.120.10">
    <property type="entry name" value="Jelly Rolls"/>
    <property type="match status" value="1"/>
</dbReference>
<organism evidence="2 3">
    <name type="scientific">Dyadobacter frigoris</name>
    <dbReference type="NCBI Taxonomy" id="2576211"/>
    <lineage>
        <taxon>Bacteria</taxon>
        <taxon>Pseudomonadati</taxon>
        <taxon>Bacteroidota</taxon>
        <taxon>Cytophagia</taxon>
        <taxon>Cytophagales</taxon>
        <taxon>Spirosomataceae</taxon>
        <taxon>Dyadobacter</taxon>
    </lineage>
</organism>
<name>A0A4U6CXT1_9BACT</name>
<dbReference type="InterPro" id="IPR018490">
    <property type="entry name" value="cNMP-bd_dom_sf"/>
</dbReference>
<dbReference type="PROSITE" id="PS50042">
    <property type="entry name" value="CNMP_BINDING_3"/>
    <property type="match status" value="1"/>
</dbReference>